<keyword evidence="1" id="KW-0175">Coiled coil</keyword>
<dbReference type="InterPro" id="IPR015943">
    <property type="entry name" value="WD40/YVTN_repeat-like_dom_sf"/>
</dbReference>
<comment type="caution">
    <text evidence="2">The sequence shown here is derived from an EMBL/GenBank/DDBJ whole genome shotgun (WGS) entry which is preliminary data.</text>
</comment>
<proteinExistence type="predicted"/>
<dbReference type="RefSeq" id="XP_068361427.1">
    <property type="nucleotide sequence ID" value="XM_068492164.1"/>
</dbReference>
<dbReference type="OrthoDB" id="10260946at2759"/>
<dbReference type="VEuPathDB" id="TrichDB:TRFO_04898"/>
<dbReference type="EMBL" id="MLAK01000671">
    <property type="protein sequence ID" value="OHT08291.1"/>
    <property type="molecule type" value="Genomic_DNA"/>
</dbReference>
<dbReference type="InterPro" id="IPR036322">
    <property type="entry name" value="WD40_repeat_dom_sf"/>
</dbReference>
<name>A0A1J4KAN4_9EUKA</name>
<sequence length="364" mass="39386">MDFLPTQNLSEKNQNLQSENRRLRERLLELYVQINTLTSISDDLGIRQTPISEARYQNFRQNTSVTSSYKFVQSESAILPGGAIYSATLDPKGENIAVASLSGAITILTASLKSGATLPGHQSLACRDVFWSSSGLVSCGFDKKIKFWDINKLVSQDIDAGGLAHSVCGLSDDSNSVFAAAGDQIFWIDRRRKTPITIAAGTQATAVSCYKDLLIFGGYDGFVSIVDRRALHSGSIAHLDIHGGPISSLSRVLDTGHCTVTPSYLSPEMIVIGDSVEIEELQIESPGRFGCRADITDKSLIFDGDVATICGGRMAAFWDGAGEPQTFDDVGGFVYGALFMTNISQKVLTYSEDGVVSIWSLRQL</sequence>
<feature type="coiled-coil region" evidence="1">
    <location>
        <begin position="6"/>
        <end position="33"/>
    </location>
</feature>
<reference evidence="2" key="1">
    <citation type="submission" date="2016-10" db="EMBL/GenBank/DDBJ databases">
        <authorList>
            <person name="Benchimol M."/>
            <person name="Almeida L.G."/>
            <person name="Vasconcelos A.T."/>
            <person name="Perreira-Neves A."/>
            <person name="Rosa I.A."/>
            <person name="Tasca T."/>
            <person name="Bogo M.R."/>
            <person name="de Souza W."/>
        </authorList>
    </citation>
    <scope>NUCLEOTIDE SEQUENCE [LARGE SCALE GENOMIC DNA]</scope>
    <source>
        <strain evidence="2">K</strain>
    </source>
</reference>
<evidence type="ECO:0000313" key="3">
    <source>
        <dbReference type="Proteomes" id="UP000179807"/>
    </source>
</evidence>
<dbReference type="SMART" id="SM00320">
    <property type="entry name" value="WD40"/>
    <property type="match status" value="4"/>
</dbReference>
<evidence type="ECO:0000313" key="2">
    <source>
        <dbReference type="EMBL" id="OHT08291.1"/>
    </source>
</evidence>
<dbReference type="Gene3D" id="2.130.10.10">
    <property type="entry name" value="YVTN repeat-like/Quinoprotein amine dehydrogenase"/>
    <property type="match status" value="1"/>
</dbReference>
<keyword evidence="3" id="KW-1185">Reference proteome</keyword>
<dbReference type="GeneID" id="94826868"/>
<dbReference type="SUPFAM" id="SSF50978">
    <property type="entry name" value="WD40 repeat-like"/>
    <property type="match status" value="1"/>
</dbReference>
<dbReference type="InterPro" id="IPR001680">
    <property type="entry name" value="WD40_rpt"/>
</dbReference>
<accession>A0A1J4KAN4</accession>
<protein>
    <submittedName>
        <fullName evidence="2">Uncharacterized protein</fullName>
    </submittedName>
</protein>
<organism evidence="2 3">
    <name type="scientific">Tritrichomonas foetus</name>
    <dbReference type="NCBI Taxonomy" id="1144522"/>
    <lineage>
        <taxon>Eukaryota</taxon>
        <taxon>Metamonada</taxon>
        <taxon>Parabasalia</taxon>
        <taxon>Tritrichomonadida</taxon>
        <taxon>Tritrichomonadidae</taxon>
        <taxon>Tritrichomonas</taxon>
    </lineage>
</organism>
<evidence type="ECO:0000256" key="1">
    <source>
        <dbReference type="SAM" id="Coils"/>
    </source>
</evidence>
<dbReference type="Proteomes" id="UP000179807">
    <property type="component" value="Unassembled WGS sequence"/>
</dbReference>
<dbReference type="AlphaFoldDB" id="A0A1J4KAN4"/>
<gene>
    <name evidence="2" type="ORF">TRFO_04898</name>
</gene>